<protein>
    <recommendedName>
        <fullName evidence="3">Methyltransferase domain-containing protein</fullName>
    </recommendedName>
</protein>
<evidence type="ECO:0000259" key="3">
    <source>
        <dbReference type="Pfam" id="PF13649"/>
    </source>
</evidence>
<organism evidence="4 5">
    <name type="scientific">Fermentimicrarchaeum limneticum</name>
    <dbReference type="NCBI Taxonomy" id="2795018"/>
    <lineage>
        <taxon>Archaea</taxon>
        <taxon>Candidatus Micrarchaeota</taxon>
        <taxon>Candidatus Fermentimicrarchaeales</taxon>
        <taxon>Candidatus Fermentimicrarchaeaceae</taxon>
        <taxon>Candidatus Fermentimicrarchaeum</taxon>
    </lineage>
</organism>
<evidence type="ECO:0000256" key="2">
    <source>
        <dbReference type="ARBA" id="ARBA00022679"/>
    </source>
</evidence>
<reference evidence="5" key="1">
    <citation type="submission" date="2020-07" db="EMBL/GenBank/DDBJ databases">
        <title>Metabolic diversity and evolutionary history of the archaeal phylum ###Micrarchaeota### uncovered from a freshwater lake metagenome.</title>
        <authorList>
            <person name="Kadnikov V.V."/>
            <person name="Savvichev A.S."/>
            <person name="Mardanov A.V."/>
            <person name="Beletsky A.V."/>
            <person name="Chupakov A.V."/>
            <person name="Kokryatskaya N.M."/>
            <person name="Pimenov N.V."/>
            <person name="Ravin N.V."/>
        </authorList>
    </citation>
    <scope>NUCLEOTIDE SEQUENCE [LARGE SCALE GENOMIC DNA]</scope>
</reference>
<gene>
    <name evidence="4" type="ORF">Sv326_1303</name>
</gene>
<evidence type="ECO:0000313" key="4">
    <source>
        <dbReference type="EMBL" id="QLJ53478.1"/>
    </source>
</evidence>
<accession>A0A7D6BMN4</accession>
<dbReference type="Gene3D" id="3.40.50.150">
    <property type="entry name" value="Vaccinia Virus protein VP39"/>
    <property type="match status" value="1"/>
</dbReference>
<evidence type="ECO:0000313" key="5">
    <source>
        <dbReference type="Proteomes" id="UP000510821"/>
    </source>
</evidence>
<dbReference type="AlphaFoldDB" id="A0A7D6BMN4"/>
<dbReference type="CDD" id="cd02440">
    <property type="entry name" value="AdoMet_MTases"/>
    <property type="match status" value="1"/>
</dbReference>
<keyword evidence="2" id="KW-0808">Transferase</keyword>
<dbReference type="EMBL" id="CP058998">
    <property type="protein sequence ID" value="QLJ53478.1"/>
    <property type="molecule type" value="Genomic_DNA"/>
</dbReference>
<dbReference type="KEGG" id="flt:Sv326_1303"/>
<dbReference type="GO" id="GO:0008168">
    <property type="term" value="F:methyltransferase activity"/>
    <property type="evidence" value="ECO:0007669"/>
    <property type="project" value="UniProtKB-KW"/>
</dbReference>
<keyword evidence="1" id="KW-0489">Methyltransferase</keyword>
<dbReference type="PANTHER" id="PTHR43861:SF1">
    <property type="entry name" value="TRANS-ACONITATE 2-METHYLTRANSFERASE"/>
    <property type="match status" value="1"/>
</dbReference>
<name>A0A7D6BMN4_FERL1</name>
<dbReference type="InterPro" id="IPR029063">
    <property type="entry name" value="SAM-dependent_MTases_sf"/>
</dbReference>
<feature type="domain" description="Methyltransferase" evidence="3">
    <location>
        <begin position="60"/>
        <end position="155"/>
    </location>
</feature>
<dbReference type="SUPFAM" id="SSF53335">
    <property type="entry name" value="S-adenosyl-L-methionine-dependent methyltransferases"/>
    <property type="match status" value="1"/>
</dbReference>
<proteinExistence type="predicted"/>
<dbReference type="Proteomes" id="UP000510821">
    <property type="component" value="Chromosome"/>
</dbReference>
<sequence length="234" mass="26929">MPVEKKREEEDLKEIIGRLRRHSDFWGGYLAERQDLRSHPPSISVVETVPLFKERGVKKIIDIGCGSGKDSFFLAKEGFTVFALDSSQQSIGFVRDRVEHGKVKNVHPILAEASRMKFPDGTFDAAVNHRVLDLWKKNEIKTIVDEMERVVKDGGVVLVSMASVNSKIYEEKLLGLGKEIEPGTIHYKGFTMHFFSEEEIRDLFKNFNFISFEERLSTDNVNKFWILLAEKRNH</sequence>
<evidence type="ECO:0000256" key="1">
    <source>
        <dbReference type="ARBA" id="ARBA00022603"/>
    </source>
</evidence>
<dbReference type="Pfam" id="PF13649">
    <property type="entry name" value="Methyltransf_25"/>
    <property type="match status" value="1"/>
</dbReference>
<dbReference type="GO" id="GO:0032259">
    <property type="term" value="P:methylation"/>
    <property type="evidence" value="ECO:0007669"/>
    <property type="project" value="UniProtKB-KW"/>
</dbReference>
<dbReference type="InterPro" id="IPR041698">
    <property type="entry name" value="Methyltransf_25"/>
</dbReference>
<dbReference type="PANTHER" id="PTHR43861">
    <property type="entry name" value="TRANS-ACONITATE 2-METHYLTRANSFERASE-RELATED"/>
    <property type="match status" value="1"/>
</dbReference>